<proteinExistence type="predicted"/>
<dbReference type="RefSeq" id="WP_166795890.1">
    <property type="nucleotide sequence ID" value="NZ_CP139089.1"/>
</dbReference>
<evidence type="ECO:0000313" key="3">
    <source>
        <dbReference type="Proteomes" id="UP000294360"/>
    </source>
</evidence>
<sequence length="314" mass="34717">MHWRASIPRLLCMLALLCAGARAVRADETPGVVKSITIRAPRDVGFFAGDLVEANIDLIVAAGAEIETASLPHPGPIDYWLDLRSIDVEKRTEGPNWRYTLKLFYQNFYDALDARPQEIPAFSVAFTIGGTTVSADVQAWTIGVSALREVAPPVKEDPKDYMRPDRAAPLIKVAPLWRATGAAAFAAVLALAVLAYDRAWWPFRAPKARPFGDAARRLRRLRGRGVEEAYIEALLILHRGIDQTDGRRVLADDAGAFLQRHPVFAPMGDSLARFFAASREAFFKSQPDRSRSDLPFGALETFARKMAAAERTRS</sequence>
<dbReference type="EMBL" id="LR536450">
    <property type="protein sequence ID" value="VFU08498.1"/>
    <property type="molecule type" value="Genomic_DNA"/>
</dbReference>
<dbReference type="KEGG" id="mtun:MTUNDRAET4_1605"/>
<accession>A0A4U8YYA0</accession>
<reference evidence="2 3" key="1">
    <citation type="submission" date="2019-03" db="EMBL/GenBank/DDBJ databases">
        <authorList>
            <person name="Kox A.R. M."/>
        </authorList>
    </citation>
    <scope>NUCLEOTIDE SEQUENCE [LARGE SCALE GENOMIC DNA]</scope>
    <source>
        <strain evidence="2">MTUNDRAET4 annotated genome</strain>
    </source>
</reference>
<feature type="chain" id="PRO_5020346186" evidence="1">
    <location>
        <begin position="27"/>
        <end position="314"/>
    </location>
</feature>
<evidence type="ECO:0000313" key="2">
    <source>
        <dbReference type="EMBL" id="VFU08498.1"/>
    </source>
</evidence>
<name>A0A4U8YYA0_METTU</name>
<dbReference type="Proteomes" id="UP000294360">
    <property type="component" value="Chromosome"/>
</dbReference>
<feature type="signal peptide" evidence="1">
    <location>
        <begin position="1"/>
        <end position="26"/>
    </location>
</feature>
<evidence type="ECO:0000256" key="1">
    <source>
        <dbReference type="SAM" id="SignalP"/>
    </source>
</evidence>
<organism evidence="2 3">
    <name type="scientific">Methylocella tundrae</name>
    <dbReference type="NCBI Taxonomy" id="227605"/>
    <lineage>
        <taxon>Bacteria</taxon>
        <taxon>Pseudomonadati</taxon>
        <taxon>Pseudomonadota</taxon>
        <taxon>Alphaproteobacteria</taxon>
        <taxon>Hyphomicrobiales</taxon>
        <taxon>Beijerinckiaceae</taxon>
        <taxon>Methylocella</taxon>
    </lineage>
</organism>
<gene>
    <name evidence="2" type="primary">mxaA</name>
    <name evidence="2" type="ORF">MTUNDRAET4_1605</name>
</gene>
<protein>
    <submittedName>
        <fullName evidence="2">MxaA nonribosomal peptide synthetase</fullName>
    </submittedName>
</protein>
<dbReference type="AlphaFoldDB" id="A0A4U8YYA0"/>
<keyword evidence="1" id="KW-0732">Signal</keyword>